<proteinExistence type="predicted"/>
<comment type="caution">
    <text evidence="1">The sequence shown here is derived from an EMBL/GenBank/DDBJ whole genome shotgun (WGS) entry which is preliminary data.</text>
</comment>
<evidence type="ECO:0000313" key="2">
    <source>
        <dbReference type="Proteomes" id="UP000236910"/>
    </source>
</evidence>
<protein>
    <submittedName>
        <fullName evidence="1">Uncharacterized protein</fullName>
    </submittedName>
</protein>
<sequence length="177" mass="20633">MPQNFSVMEAETEKLEFWKKKGVITVIPAALLFYTDYFVTNANSSFVVQNEKGYAIKKGNEIDYSDQIIFKAPSSKELKIKLEESLRLLRKMQQADNLLNQISKQIMDSVMKDAKNRAIEHIRRMIFTPKIEIFSAINSIFDMLKFETSDLALNQLRTGNITETIRLMERKREIENE</sequence>
<name>A0A2J6X4Q1_9BACT</name>
<dbReference type="EMBL" id="PNIX01000319">
    <property type="protein sequence ID" value="PMP81398.1"/>
    <property type="molecule type" value="Genomic_DNA"/>
</dbReference>
<gene>
    <name evidence="1" type="ORF">C0175_05550</name>
</gene>
<dbReference type="Proteomes" id="UP000236910">
    <property type="component" value="Unassembled WGS sequence"/>
</dbReference>
<reference evidence="1 2" key="1">
    <citation type="submission" date="2018-01" db="EMBL/GenBank/DDBJ databases">
        <title>Metagenomic assembled genomes from two thermal pools in the Uzon Caldera, Kamchatka, Russia.</title>
        <authorList>
            <person name="Wilkins L."/>
            <person name="Ettinger C."/>
        </authorList>
    </citation>
    <scope>NUCLEOTIDE SEQUENCE [LARGE SCALE GENOMIC DNA]</scope>
    <source>
        <strain evidence="1">ARK-10</strain>
    </source>
</reference>
<accession>A0A2J6X4Q1</accession>
<evidence type="ECO:0000313" key="1">
    <source>
        <dbReference type="EMBL" id="PMP81398.1"/>
    </source>
</evidence>
<organism evidence="1 2">
    <name type="scientific">Caldisericum exile</name>
    <dbReference type="NCBI Taxonomy" id="693075"/>
    <lineage>
        <taxon>Bacteria</taxon>
        <taxon>Pseudomonadati</taxon>
        <taxon>Caldisericota/Cryosericota group</taxon>
        <taxon>Caldisericota</taxon>
        <taxon>Caldisericia</taxon>
        <taxon>Caldisericales</taxon>
        <taxon>Caldisericaceae</taxon>
        <taxon>Caldisericum</taxon>
    </lineage>
</organism>
<dbReference type="AlphaFoldDB" id="A0A2J6X4Q1"/>